<organism evidence="3 4">
    <name type="scientific">Ustilago bromivora</name>
    <dbReference type="NCBI Taxonomy" id="307758"/>
    <lineage>
        <taxon>Eukaryota</taxon>
        <taxon>Fungi</taxon>
        <taxon>Dikarya</taxon>
        <taxon>Basidiomycota</taxon>
        <taxon>Ustilaginomycotina</taxon>
        <taxon>Ustilaginomycetes</taxon>
        <taxon>Ustilaginales</taxon>
        <taxon>Ustilaginaceae</taxon>
        <taxon>Ustilago</taxon>
    </lineage>
</organism>
<dbReference type="InterPro" id="IPR016024">
    <property type="entry name" value="ARM-type_fold"/>
</dbReference>
<dbReference type="OrthoDB" id="2553858at2759"/>
<evidence type="ECO:0000313" key="3">
    <source>
        <dbReference type="EMBL" id="SAM81459.1"/>
    </source>
</evidence>
<dbReference type="Gene3D" id="1.25.10.10">
    <property type="entry name" value="Leucine-rich Repeat Variant"/>
    <property type="match status" value="1"/>
</dbReference>
<accession>A0A1K0HBB0</accession>
<dbReference type="Pfam" id="PF13251">
    <property type="entry name" value="DUF4042"/>
    <property type="match status" value="1"/>
</dbReference>
<dbReference type="Proteomes" id="UP000179920">
    <property type="component" value="Chromosome IV"/>
</dbReference>
<feature type="compositionally biased region" description="Polar residues" evidence="1">
    <location>
        <begin position="218"/>
        <end position="228"/>
    </location>
</feature>
<gene>
    <name evidence="3" type="ORF">UBRO_02951</name>
</gene>
<dbReference type="EMBL" id="LT558120">
    <property type="protein sequence ID" value="SAM81459.1"/>
    <property type="molecule type" value="Genomic_DNA"/>
</dbReference>
<feature type="compositionally biased region" description="Low complexity" evidence="1">
    <location>
        <begin position="254"/>
        <end position="263"/>
    </location>
</feature>
<dbReference type="PANTHER" id="PTHR13366:SF0">
    <property type="entry name" value="HEAT REPEAT-CONTAINING PROTEIN 6"/>
    <property type="match status" value="1"/>
</dbReference>
<protein>
    <recommendedName>
        <fullName evidence="2">DUF4042 domain-containing protein</fullName>
    </recommendedName>
</protein>
<evidence type="ECO:0000259" key="2">
    <source>
        <dbReference type="Pfam" id="PF13251"/>
    </source>
</evidence>
<evidence type="ECO:0000256" key="1">
    <source>
        <dbReference type="SAM" id="MobiDB-lite"/>
    </source>
</evidence>
<dbReference type="SUPFAM" id="SSF48371">
    <property type="entry name" value="ARM repeat"/>
    <property type="match status" value="1"/>
</dbReference>
<dbReference type="InterPro" id="IPR011989">
    <property type="entry name" value="ARM-like"/>
</dbReference>
<dbReference type="PANTHER" id="PTHR13366">
    <property type="entry name" value="MALARIA ANTIGEN-RELATED"/>
    <property type="match status" value="1"/>
</dbReference>
<sequence length="910" mass="96888">MDGINVEALLHRLRESRLPAEERRASLETLRQALYPLIASSFTDLTLDPLIGAAIREAPSDVRRTVLQSISLHIEKEHSIINSDEHALKALHALLGPIDDFLRSTLKIKSSKAVPLSATRSGADILSLSTSALRAIAAALKTLHALLRILPKQTKTPSPASSTGSKNPSLSSLIDILLPCIFAGVQAARPATMTVPRSTSSVQAGAFSWKQPVRYSHAASTRDQQYNASRADDSSSGETDRKSDKSKSEPSDISTTSTSSTRSSKAESRQLETAKKLNRQNALYCLTELNRLESRSLVTRWSDLLPDQPASNPFDKPTPPLVSRPSSSAVNSAPLSLCTLITNDSSTSVRLAAISALESILSHGALQFSMAQERAQRALSFTSLSSQLAGWIVNIRSYLVVALQRAARAPSASGSGGEAVGIPSTLIIALLQLIRAFVVNTSKAKLVIANAAVLGQAVVPFVSHSDTEVQGAAKRVLALFVPASNLTRTGLAKPLDSLPPAAGNPAVASSSAMCSGLGTMVDFTALLSEKAELNASLCEQVLAAFEAANDPVQHLPTWSSFVKALADGPSDLLGTIECKRLLTIWQKLSTRTCKTSDQQNATLSSLPDLWKVLSEASTVDGEMLPSILQYVKSCCENGDEAIRAAAVRVLGLLVLPSDTSSPSSDAASDGAEVQDSLREALWGADLLHDKSSLVRQRAAWAFSNAVEARLRSGTSHSAQQWISDAQYCLEAARDIEGVAVSACRASGSLLALLEPSASAEARSLAVKLIEQLCKVLGTTFKPPKSRWNAASAMERALRSDIVFRLLSERGPLLNQSVELLCVNLDAKVFKIRVSSASALLSLLGGPKTAQSESGNATRQELLGEERCERINGFAAARLAELALPASQSKESSLYVDELQRLLTCLVTLSS</sequence>
<feature type="domain" description="DUF4042" evidence="2">
    <location>
        <begin position="279"/>
        <end position="485"/>
    </location>
</feature>
<feature type="compositionally biased region" description="Basic and acidic residues" evidence="1">
    <location>
        <begin position="264"/>
        <end position="273"/>
    </location>
</feature>
<dbReference type="InterPro" id="IPR052107">
    <property type="entry name" value="HEAT6"/>
</dbReference>
<evidence type="ECO:0000313" key="4">
    <source>
        <dbReference type="Proteomes" id="UP000179920"/>
    </source>
</evidence>
<dbReference type="AlphaFoldDB" id="A0A1K0HBB0"/>
<feature type="region of interest" description="Disordered" evidence="1">
    <location>
        <begin position="218"/>
        <end position="273"/>
    </location>
</feature>
<feature type="region of interest" description="Disordered" evidence="1">
    <location>
        <begin position="308"/>
        <end position="327"/>
    </location>
</feature>
<dbReference type="InterPro" id="IPR025283">
    <property type="entry name" value="DUF4042"/>
</dbReference>
<reference evidence="4" key="1">
    <citation type="submission" date="2016-04" db="EMBL/GenBank/DDBJ databases">
        <authorList>
            <person name="Guldener U."/>
            <person name="Guldener U."/>
        </authorList>
    </citation>
    <scope>NUCLEOTIDE SEQUENCE [LARGE SCALE GENOMIC DNA]</scope>
    <source>
        <strain evidence="4">UB2112</strain>
    </source>
</reference>
<name>A0A1K0HBB0_9BASI</name>
<proteinExistence type="predicted"/>
<feature type="compositionally biased region" description="Basic and acidic residues" evidence="1">
    <location>
        <begin position="230"/>
        <end position="250"/>
    </location>
</feature>